<evidence type="ECO:0000313" key="7">
    <source>
        <dbReference type="EMBL" id="NDJ95607.1"/>
    </source>
</evidence>
<dbReference type="GO" id="GO:0015179">
    <property type="term" value="F:L-amino acid transmembrane transporter activity"/>
    <property type="evidence" value="ECO:0007669"/>
    <property type="project" value="TreeGrafter"/>
</dbReference>
<feature type="transmembrane region" description="Helical" evidence="5">
    <location>
        <begin position="78"/>
        <end position="97"/>
    </location>
</feature>
<feature type="transmembrane region" description="Helical" evidence="5">
    <location>
        <begin position="171"/>
        <end position="196"/>
    </location>
</feature>
<feature type="transmembrane region" description="Helical" evidence="5">
    <location>
        <begin position="140"/>
        <end position="159"/>
    </location>
</feature>
<evidence type="ECO:0000256" key="5">
    <source>
        <dbReference type="SAM" id="Phobius"/>
    </source>
</evidence>
<evidence type="ECO:0000259" key="6">
    <source>
        <dbReference type="Pfam" id="PF01490"/>
    </source>
</evidence>
<feature type="transmembrane region" description="Helical" evidence="5">
    <location>
        <begin position="109"/>
        <end position="128"/>
    </location>
</feature>
<feature type="transmembrane region" description="Helical" evidence="5">
    <location>
        <begin position="43"/>
        <end position="66"/>
    </location>
</feature>
<feature type="transmembrane region" description="Helical" evidence="5">
    <location>
        <begin position="216"/>
        <end position="236"/>
    </location>
</feature>
<feature type="transmembrane region" description="Helical" evidence="5">
    <location>
        <begin position="256"/>
        <end position="276"/>
    </location>
</feature>
<keyword evidence="3 5" id="KW-1133">Transmembrane helix</keyword>
<dbReference type="EMBL" id="GHBR01000006">
    <property type="protein sequence ID" value="NDJ95607.1"/>
    <property type="molecule type" value="Transcribed_RNA"/>
</dbReference>
<dbReference type="PANTHER" id="PTHR22950:SF349">
    <property type="entry name" value="AMINO ACID TRANSPORTER TRANSMEMBRANE DOMAIN-CONTAINING PROTEIN"/>
    <property type="match status" value="1"/>
</dbReference>
<evidence type="ECO:0000256" key="3">
    <source>
        <dbReference type="ARBA" id="ARBA00022989"/>
    </source>
</evidence>
<keyword evidence="2 5" id="KW-0812">Transmembrane</keyword>
<reference evidence="7" key="1">
    <citation type="submission" date="2018-11" db="EMBL/GenBank/DDBJ databases">
        <title>Myxobolus squamalis genome and transcriptome.</title>
        <authorList>
            <person name="Yahalomi D."/>
            <person name="Atkinson S.D."/>
            <person name="Neuhof M."/>
            <person name="Chang E.S."/>
            <person name="Philippe H."/>
            <person name="Cartwright P."/>
            <person name="Bartholomew J.L."/>
            <person name="Huchon D."/>
        </authorList>
    </citation>
    <scope>NUCLEOTIDE SEQUENCE</scope>
    <source>
        <strain evidence="7">71B08</strain>
        <tissue evidence="7">Whole</tissue>
    </source>
</reference>
<comment type="subcellular location">
    <subcellularLocation>
        <location evidence="1">Membrane</location>
        <topology evidence="1">Multi-pass membrane protein</topology>
    </subcellularLocation>
</comment>
<keyword evidence="4 5" id="KW-0472">Membrane</keyword>
<sequence>MHLIIICSRFLAVKHGKASCDYGDVAELSLKQYGYNAAFISRLITNLFIIFTQTGFLCVYVVFIWATIDHYLPNNKNIFLFIVIFISILSVSLTSNLRIIGYFSTFSSILQCTCLTLLFIYLAIHYNGGENLRLVGDYRTLPLFFGTAMFAFEGIAVILPVENAMKKPERFFMVIDLSMGFVCLLYITSGFLGYAAFGDKVRGSVTLNLPHNNLSLLIEFGYVVTIFLSYPIQFYVPMKIIERYLSLDQVSSKSTIIMVSIKIIFVLFTCIAAVIIPRLENLLSLSGSFAAASISLVFPSFFHFFCFKSVEKFSKILLSLDLLIVIVGLFGCILGTYAAAIQLLSY</sequence>
<proteinExistence type="predicted"/>
<evidence type="ECO:0000256" key="2">
    <source>
        <dbReference type="ARBA" id="ARBA00022692"/>
    </source>
</evidence>
<dbReference type="PANTHER" id="PTHR22950">
    <property type="entry name" value="AMINO ACID TRANSPORTER"/>
    <property type="match status" value="1"/>
</dbReference>
<dbReference type="GO" id="GO:0005774">
    <property type="term" value="C:vacuolar membrane"/>
    <property type="evidence" value="ECO:0007669"/>
    <property type="project" value="TreeGrafter"/>
</dbReference>
<organism evidence="7">
    <name type="scientific">Myxobolus squamalis</name>
    <name type="common">Myxosporean</name>
    <dbReference type="NCBI Taxonomy" id="59785"/>
    <lineage>
        <taxon>Eukaryota</taxon>
        <taxon>Metazoa</taxon>
        <taxon>Cnidaria</taxon>
        <taxon>Myxozoa</taxon>
        <taxon>Myxosporea</taxon>
        <taxon>Bivalvulida</taxon>
        <taxon>Platysporina</taxon>
        <taxon>Myxobolidae</taxon>
        <taxon>Myxobolus</taxon>
    </lineage>
</organism>
<feature type="transmembrane region" description="Helical" evidence="5">
    <location>
        <begin position="282"/>
        <end position="305"/>
    </location>
</feature>
<dbReference type="Pfam" id="PF01490">
    <property type="entry name" value="Aa_trans"/>
    <property type="match status" value="1"/>
</dbReference>
<evidence type="ECO:0000256" key="1">
    <source>
        <dbReference type="ARBA" id="ARBA00004141"/>
    </source>
</evidence>
<name>A0A6B2FW96_MYXSQ</name>
<dbReference type="AlphaFoldDB" id="A0A6B2FW96"/>
<feature type="transmembrane region" description="Helical" evidence="5">
    <location>
        <begin position="317"/>
        <end position="340"/>
    </location>
</feature>
<dbReference type="InterPro" id="IPR013057">
    <property type="entry name" value="AA_transpt_TM"/>
</dbReference>
<feature type="domain" description="Amino acid transporter transmembrane" evidence="6">
    <location>
        <begin position="1"/>
        <end position="339"/>
    </location>
</feature>
<evidence type="ECO:0000256" key="4">
    <source>
        <dbReference type="ARBA" id="ARBA00023136"/>
    </source>
</evidence>
<protein>
    <submittedName>
        <fullName evidence="7">Proton-coupled amino acid transporter 1 (Trinotate prediction)</fullName>
    </submittedName>
</protein>
<accession>A0A6B2FW96</accession>